<accession>A0A5C6DTA9</accession>
<evidence type="ECO:0000256" key="3">
    <source>
        <dbReference type="ARBA" id="ARBA00022884"/>
    </source>
</evidence>
<comment type="subunit">
    <text evidence="4">Homodimer; the beta-strands of each monomer intercalate to form a hydrophobic core, while the alpha-helices form wings that extend away from the core.</text>
</comment>
<proteinExistence type="inferred from homology"/>
<dbReference type="InterPro" id="IPR036107">
    <property type="entry name" value="CsrA_sf"/>
</dbReference>
<dbReference type="PANTHER" id="PTHR34984">
    <property type="entry name" value="CARBON STORAGE REGULATOR"/>
    <property type="match status" value="1"/>
</dbReference>
<dbReference type="GO" id="GO:0045947">
    <property type="term" value="P:negative regulation of translational initiation"/>
    <property type="evidence" value="ECO:0007669"/>
    <property type="project" value="UniProtKB-UniRule"/>
</dbReference>
<comment type="similarity">
    <text evidence="4">Belongs to the CsrA/RsmA family.</text>
</comment>
<evidence type="ECO:0000313" key="5">
    <source>
        <dbReference type="EMBL" id="TWU39424.1"/>
    </source>
</evidence>
<dbReference type="GO" id="GO:1902208">
    <property type="term" value="P:regulation of bacterial-type flagellum assembly"/>
    <property type="evidence" value="ECO:0007669"/>
    <property type="project" value="UniProtKB-UniRule"/>
</dbReference>
<keyword evidence="6" id="KW-1185">Reference proteome</keyword>
<dbReference type="SUPFAM" id="SSF117130">
    <property type="entry name" value="CsrA-like"/>
    <property type="match status" value="1"/>
</dbReference>
<comment type="function">
    <text evidence="4">A translational regulator that binds mRNA to regulate translation initiation and/or mRNA stability. Usually binds in the 5'-UTR at or near the Shine-Dalgarno sequence preventing ribosome-binding, thus repressing translation. Its main target seems to be the major flagellin gene, while its function is anatagonized by FliW.</text>
</comment>
<dbReference type="GO" id="GO:0048027">
    <property type="term" value="F:mRNA 5'-UTR binding"/>
    <property type="evidence" value="ECO:0007669"/>
    <property type="project" value="UniProtKB-UniRule"/>
</dbReference>
<protein>
    <recommendedName>
        <fullName evidence="4">Translational regulator CsrA</fullName>
    </recommendedName>
</protein>
<keyword evidence="1 4" id="KW-0963">Cytoplasm</keyword>
<keyword evidence="4" id="KW-1005">Bacterial flagellum biogenesis</keyword>
<dbReference type="AlphaFoldDB" id="A0A5C6DTA9"/>
<dbReference type="RefSeq" id="WP_197231210.1">
    <property type="nucleotide sequence ID" value="NZ_SJPV01000003.1"/>
</dbReference>
<organism evidence="5 6">
    <name type="scientific">Novipirellula artificiosorum</name>
    <dbReference type="NCBI Taxonomy" id="2528016"/>
    <lineage>
        <taxon>Bacteria</taxon>
        <taxon>Pseudomonadati</taxon>
        <taxon>Planctomycetota</taxon>
        <taxon>Planctomycetia</taxon>
        <taxon>Pirellulales</taxon>
        <taxon>Pirellulaceae</taxon>
        <taxon>Novipirellula</taxon>
    </lineage>
</organism>
<comment type="caution">
    <text evidence="5">The sequence shown here is derived from an EMBL/GenBank/DDBJ whole genome shotgun (WGS) entry which is preliminary data.</text>
</comment>
<evidence type="ECO:0000313" key="6">
    <source>
        <dbReference type="Proteomes" id="UP000319143"/>
    </source>
</evidence>
<evidence type="ECO:0000256" key="2">
    <source>
        <dbReference type="ARBA" id="ARBA00022845"/>
    </source>
</evidence>
<evidence type="ECO:0000256" key="4">
    <source>
        <dbReference type="HAMAP-Rule" id="MF_00167"/>
    </source>
</evidence>
<dbReference type="GO" id="GO:0006402">
    <property type="term" value="P:mRNA catabolic process"/>
    <property type="evidence" value="ECO:0007669"/>
    <property type="project" value="InterPro"/>
</dbReference>
<dbReference type="GO" id="GO:0006109">
    <property type="term" value="P:regulation of carbohydrate metabolic process"/>
    <property type="evidence" value="ECO:0007669"/>
    <property type="project" value="InterPro"/>
</dbReference>
<dbReference type="GO" id="GO:0044781">
    <property type="term" value="P:bacterial-type flagellum organization"/>
    <property type="evidence" value="ECO:0007669"/>
    <property type="project" value="UniProtKB-KW"/>
</dbReference>
<keyword evidence="4" id="KW-0678">Repressor</keyword>
<dbReference type="Pfam" id="PF02599">
    <property type="entry name" value="CsrA"/>
    <property type="match status" value="1"/>
</dbReference>
<sequence>MLCLSRKSGESIVLPNQDITITIQKISGNRVCISFDAPREVAIRRSELLPHCAQATESVDTDELYRMMGTE</sequence>
<dbReference type="Gene3D" id="2.60.40.4380">
    <property type="entry name" value="Translational regulator CsrA"/>
    <property type="match status" value="1"/>
</dbReference>
<keyword evidence="3 4" id="KW-0694">RNA-binding</keyword>
<dbReference type="EMBL" id="SJPV01000003">
    <property type="protein sequence ID" value="TWU39424.1"/>
    <property type="molecule type" value="Genomic_DNA"/>
</dbReference>
<dbReference type="HAMAP" id="MF_00167">
    <property type="entry name" value="CsrA"/>
    <property type="match status" value="1"/>
</dbReference>
<dbReference type="PANTHER" id="PTHR34984:SF1">
    <property type="entry name" value="CARBON STORAGE REGULATOR"/>
    <property type="match status" value="1"/>
</dbReference>
<dbReference type="InterPro" id="IPR003751">
    <property type="entry name" value="CsrA"/>
</dbReference>
<evidence type="ECO:0000256" key="1">
    <source>
        <dbReference type="ARBA" id="ARBA00022490"/>
    </source>
</evidence>
<dbReference type="Proteomes" id="UP000319143">
    <property type="component" value="Unassembled WGS sequence"/>
</dbReference>
<comment type="subcellular location">
    <subcellularLocation>
        <location evidence="4">Cytoplasm</location>
    </subcellularLocation>
</comment>
<name>A0A5C6DTA9_9BACT</name>
<keyword evidence="2 4" id="KW-0810">Translation regulation</keyword>
<dbReference type="GO" id="GO:0005829">
    <property type="term" value="C:cytosol"/>
    <property type="evidence" value="ECO:0007669"/>
    <property type="project" value="TreeGrafter"/>
</dbReference>
<reference evidence="5 6" key="1">
    <citation type="submission" date="2019-02" db="EMBL/GenBank/DDBJ databases">
        <title>Deep-cultivation of Planctomycetes and their phenomic and genomic characterization uncovers novel biology.</title>
        <authorList>
            <person name="Wiegand S."/>
            <person name="Jogler M."/>
            <person name="Boedeker C."/>
            <person name="Pinto D."/>
            <person name="Vollmers J."/>
            <person name="Rivas-Marin E."/>
            <person name="Kohn T."/>
            <person name="Peeters S.H."/>
            <person name="Heuer A."/>
            <person name="Rast P."/>
            <person name="Oberbeckmann S."/>
            <person name="Bunk B."/>
            <person name="Jeske O."/>
            <person name="Meyerdierks A."/>
            <person name="Storesund J.E."/>
            <person name="Kallscheuer N."/>
            <person name="Luecker S."/>
            <person name="Lage O.M."/>
            <person name="Pohl T."/>
            <person name="Merkel B.J."/>
            <person name="Hornburger P."/>
            <person name="Mueller R.-W."/>
            <person name="Bruemmer F."/>
            <person name="Labrenz M."/>
            <person name="Spormann A.M."/>
            <person name="Op Den Camp H."/>
            <person name="Overmann J."/>
            <person name="Amann R."/>
            <person name="Jetten M.S.M."/>
            <person name="Mascher T."/>
            <person name="Medema M.H."/>
            <person name="Devos D.P."/>
            <person name="Kaster A.-K."/>
            <person name="Ovreas L."/>
            <person name="Rohde M."/>
            <person name="Galperin M.Y."/>
            <person name="Jogler C."/>
        </authorList>
    </citation>
    <scope>NUCLEOTIDE SEQUENCE [LARGE SCALE GENOMIC DNA]</scope>
    <source>
        <strain evidence="5 6">Poly41</strain>
    </source>
</reference>
<gene>
    <name evidence="4" type="primary">csrA</name>
    <name evidence="5" type="ORF">Poly41_22480</name>
</gene>